<evidence type="ECO:0000256" key="1">
    <source>
        <dbReference type="SAM" id="MobiDB-lite"/>
    </source>
</evidence>
<dbReference type="InterPro" id="IPR046893">
    <property type="entry name" value="MSSS"/>
</dbReference>
<dbReference type="InterPro" id="IPR036063">
    <property type="entry name" value="Smr_dom_sf"/>
</dbReference>
<protein>
    <submittedName>
        <fullName evidence="3">Endonuclease MutS2</fullName>
        <ecNumber evidence="3">3.1.-.-</ecNumber>
    </submittedName>
</protein>
<name>A0A645B558_9ZZZZ</name>
<keyword evidence="3" id="KW-0378">Hydrolase</keyword>
<comment type="caution">
    <text evidence="3">The sequence shown here is derived from an EMBL/GenBank/DDBJ whole genome shotgun (WGS) entry which is preliminary data.</text>
</comment>
<accession>A0A645B558</accession>
<evidence type="ECO:0000313" key="3">
    <source>
        <dbReference type="EMBL" id="MPM60562.1"/>
    </source>
</evidence>
<dbReference type="SUPFAM" id="SSF160443">
    <property type="entry name" value="SMR domain-like"/>
    <property type="match status" value="1"/>
</dbReference>
<dbReference type="PROSITE" id="PS50828">
    <property type="entry name" value="SMR"/>
    <property type="match status" value="1"/>
</dbReference>
<dbReference type="GO" id="GO:0004519">
    <property type="term" value="F:endonuclease activity"/>
    <property type="evidence" value="ECO:0007669"/>
    <property type="project" value="UniProtKB-KW"/>
</dbReference>
<feature type="region of interest" description="Disordered" evidence="1">
    <location>
        <begin position="21"/>
        <end position="67"/>
    </location>
</feature>
<evidence type="ECO:0000259" key="2">
    <source>
        <dbReference type="PROSITE" id="PS50828"/>
    </source>
</evidence>
<gene>
    <name evidence="3" type="primary">mutS2_34</name>
    <name evidence="3" type="ORF">SDC9_107413</name>
</gene>
<dbReference type="SMART" id="SM00463">
    <property type="entry name" value="SMR"/>
    <property type="match status" value="1"/>
</dbReference>
<dbReference type="Pfam" id="PF20297">
    <property type="entry name" value="MSSS"/>
    <property type="match status" value="1"/>
</dbReference>
<dbReference type="Gene3D" id="3.30.1370.110">
    <property type="match status" value="1"/>
</dbReference>
<proteinExistence type="predicted"/>
<organism evidence="3">
    <name type="scientific">bioreactor metagenome</name>
    <dbReference type="NCBI Taxonomy" id="1076179"/>
    <lineage>
        <taxon>unclassified sequences</taxon>
        <taxon>metagenomes</taxon>
        <taxon>ecological metagenomes</taxon>
    </lineage>
</organism>
<dbReference type="EC" id="3.1.-.-" evidence="3"/>
<dbReference type="AlphaFoldDB" id="A0A645B558"/>
<dbReference type="InterPro" id="IPR002625">
    <property type="entry name" value="Smr_dom"/>
</dbReference>
<keyword evidence="3" id="KW-0255">Endonuclease</keyword>
<dbReference type="GO" id="GO:0016787">
    <property type="term" value="F:hydrolase activity"/>
    <property type="evidence" value="ECO:0007669"/>
    <property type="project" value="UniProtKB-KW"/>
</dbReference>
<dbReference type="Pfam" id="PF01713">
    <property type="entry name" value="Smr"/>
    <property type="match status" value="1"/>
</dbReference>
<sequence>MAGDSVRFEDVLTQLEQKRQALEKKQTETDRLYQQREEDARKAREFRTQMERARDNARSRGEADARRILRDAKSAADQTMNELAELRRKQAQADAAQNLNEAQAAIRRGLNEAEEKLRSREFEPEPIPKPSRPIQKGDQVEIPGVKTPAEVVSVGKDGSLQLQAGRMKMTVKADEVRLIEEAQRKKSAPVRSNPDRQLLRPAATSELDIRGMESIEAESVVETFLSAAVMGRLETVTIIHGKGTGVLRKAVHELLRRNKAVKSFRLGVYGEGESGVTVVTMK</sequence>
<dbReference type="EMBL" id="VSSQ01017864">
    <property type="protein sequence ID" value="MPM60562.1"/>
    <property type="molecule type" value="Genomic_DNA"/>
</dbReference>
<feature type="domain" description="Smr" evidence="2">
    <location>
        <begin position="207"/>
        <end position="282"/>
    </location>
</feature>
<reference evidence="3" key="1">
    <citation type="submission" date="2019-08" db="EMBL/GenBank/DDBJ databases">
        <authorList>
            <person name="Kucharzyk K."/>
            <person name="Murdoch R.W."/>
            <person name="Higgins S."/>
            <person name="Loffler F."/>
        </authorList>
    </citation>
    <scope>NUCLEOTIDE SEQUENCE</scope>
</reference>
<keyword evidence="3" id="KW-0540">Nuclease</keyword>
<feature type="region of interest" description="Disordered" evidence="1">
    <location>
        <begin position="115"/>
        <end position="138"/>
    </location>
</feature>